<evidence type="ECO:0000313" key="2">
    <source>
        <dbReference type="EMBL" id="DAG05139.1"/>
    </source>
</evidence>
<feature type="transmembrane region" description="Helical" evidence="1">
    <location>
        <begin position="6"/>
        <end position="24"/>
    </location>
</feature>
<evidence type="ECO:0000256" key="1">
    <source>
        <dbReference type="SAM" id="Phobius"/>
    </source>
</evidence>
<dbReference type="InterPro" id="IPR010026">
    <property type="entry name" value="Phage_holin_LL-H"/>
</dbReference>
<proteinExistence type="predicted"/>
<keyword evidence="1" id="KW-0812">Transmembrane</keyword>
<organism evidence="2">
    <name type="scientific">Myoviridae sp. ctE3x18</name>
    <dbReference type="NCBI Taxonomy" id="2825059"/>
    <lineage>
        <taxon>Viruses</taxon>
        <taxon>Duplodnaviria</taxon>
        <taxon>Heunggongvirae</taxon>
        <taxon>Uroviricota</taxon>
        <taxon>Caudoviricetes</taxon>
    </lineage>
</organism>
<protein>
    <submittedName>
        <fullName evidence="2">Holin</fullName>
    </submittedName>
</protein>
<accession>A0A8S5VEW2</accession>
<dbReference type="EMBL" id="BK016250">
    <property type="protein sequence ID" value="DAG05139.1"/>
    <property type="molecule type" value="Genomic_DNA"/>
</dbReference>
<name>A0A8S5VEW2_9CAUD</name>
<keyword evidence="1" id="KW-1133">Transmembrane helix</keyword>
<sequence>MDWQSIIIKIVSALLATLGAWVLAKVKSLINTKIKNEKARNLLQGATNVVSNAVKATYQTYVESIKGTDAWTKDAQEEALKLAIAAARMQLSADVEKFINDNFGDIETWIKSQIEATLYDLKNKPLEVQNENG</sequence>
<reference evidence="2" key="1">
    <citation type="journal article" date="2021" name="Proc. Natl. Acad. Sci. U.S.A.">
        <title>A Catalog of Tens of Thousands of Viruses from Human Metagenomes Reveals Hidden Associations with Chronic Diseases.</title>
        <authorList>
            <person name="Tisza M.J."/>
            <person name="Buck C.B."/>
        </authorList>
    </citation>
    <scope>NUCLEOTIDE SEQUENCE</scope>
    <source>
        <strain evidence="2">CtE3x18</strain>
    </source>
</reference>
<keyword evidence="1" id="KW-0472">Membrane</keyword>
<dbReference type="Pfam" id="PF09682">
    <property type="entry name" value="Phage_holin_6_1"/>
    <property type="match status" value="1"/>
</dbReference>